<accession>A0A8H9IUI5</accession>
<evidence type="ECO:0000313" key="6">
    <source>
        <dbReference type="Proteomes" id="UP000658656"/>
    </source>
</evidence>
<evidence type="ECO:0000259" key="4">
    <source>
        <dbReference type="PROSITE" id="PS50043"/>
    </source>
</evidence>
<dbReference type="GO" id="GO:0006355">
    <property type="term" value="P:regulation of DNA-templated transcription"/>
    <property type="evidence" value="ECO:0007669"/>
    <property type="project" value="InterPro"/>
</dbReference>
<dbReference type="CDD" id="cd06170">
    <property type="entry name" value="LuxR_C_like"/>
    <property type="match status" value="1"/>
</dbReference>
<dbReference type="Proteomes" id="UP000658656">
    <property type="component" value="Unassembled WGS sequence"/>
</dbReference>
<reference evidence="5" key="1">
    <citation type="journal article" date="2014" name="Int. J. Syst. Evol. Microbiol.">
        <title>Complete genome sequence of Corynebacterium casei LMG S-19264T (=DSM 44701T), isolated from a smear-ripened cheese.</title>
        <authorList>
            <consortium name="US DOE Joint Genome Institute (JGI-PGF)"/>
            <person name="Walter F."/>
            <person name="Albersmeier A."/>
            <person name="Kalinowski J."/>
            <person name="Ruckert C."/>
        </authorList>
    </citation>
    <scope>NUCLEOTIDE SEQUENCE</scope>
    <source>
        <strain evidence="5">CGMCC 4.7679</strain>
    </source>
</reference>
<dbReference type="RefSeq" id="WP_229880448.1">
    <property type="nucleotide sequence ID" value="NZ_BNAV01000002.1"/>
</dbReference>
<evidence type="ECO:0000256" key="2">
    <source>
        <dbReference type="ARBA" id="ARBA00023125"/>
    </source>
</evidence>
<dbReference type="PANTHER" id="PTHR44688:SF16">
    <property type="entry name" value="DNA-BINDING TRANSCRIPTIONAL ACTIVATOR DEVR_DOSR"/>
    <property type="match status" value="1"/>
</dbReference>
<sequence length="171" mass="18581">MGIELIEDQAEADVVVAVAETGLRELLTSSSRLVLVADQPRQAELWAAIEHGLTVLVPRAEATTARLLRAIGDAHRGRGDLPAEQLGSLLRGLGRLHQQVLAPRDLMLSGLTHRETDVLRLLADGLDTAEIATKLAYSERTVKNILHGMLTRLGLRNRVHAVAHGLRHGLI</sequence>
<dbReference type="SUPFAM" id="SSF46894">
    <property type="entry name" value="C-terminal effector domain of the bipartite response regulators"/>
    <property type="match status" value="1"/>
</dbReference>
<keyword evidence="1" id="KW-0805">Transcription regulation</keyword>
<dbReference type="PANTHER" id="PTHR44688">
    <property type="entry name" value="DNA-BINDING TRANSCRIPTIONAL ACTIVATOR DEVR_DOSR"/>
    <property type="match status" value="1"/>
</dbReference>
<dbReference type="InterPro" id="IPR000792">
    <property type="entry name" value="Tscrpt_reg_LuxR_C"/>
</dbReference>
<dbReference type="Gene3D" id="1.10.10.10">
    <property type="entry name" value="Winged helix-like DNA-binding domain superfamily/Winged helix DNA-binding domain"/>
    <property type="match status" value="1"/>
</dbReference>
<dbReference type="PROSITE" id="PS50043">
    <property type="entry name" value="HTH_LUXR_2"/>
    <property type="match status" value="1"/>
</dbReference>
<name>A0A8H9IUI5_9PSEU</name>
<reference evidence="5" key="2">
    <citation type="submission" date="2020-09" db="EMBL/GenBank/DDBJ databases">
        <authorList>
            <person name="Sun Q."/>
            <person name="Zhou Y."/>
        </authorList>
    </citation>
    <scope>NUCLEOTIDE SEQUENCE</scope>
    <source>
        <strain evidence="5">CGMCC 4.7679</strain>
    </source>
</reference>
<feature type="domain" description="HTH luxR-type" evidence="4">
    <location>
        <begin position="104"/>
        <end position="169"/>
    </location>
</feature>
<gene>
    <name evidence="5" type="ORF">GCM10017566_17200</name>
</gene>
<dbReference type="SMART" id="SM00421">
    <property type="entry name" value="HTH_LUXR"/>
    <property type="match status" value="1"/>
</dbReference>
<keyword evidence="3" id="KW-0804">Transcription</keyword>
<protein>
    <recommendedName>
        <fullName evidence="4">HTH luxR-type domain-containing protein</fullName>
    </recommendedName>
</protein>
<dbReference type="GO" id="GO:0003677">
    <property type="term" value="F:DNA binding"/>
    <property type="evidence" value="ECO:0007669"/>
    <property type="project" value="UniProtKB-KW"/>
</dbReference>
<dbReference type="InterPro" id="IPR016032">
    <property type="entry name" value="Sig_transdc_resp-reg_C-effctor"/>
</dbReference>
<keyword evidence="2" id="KW-0238">DNA-binding</keyword>
<evidence type="ECO:0000256" key="1">
    <source>
        <dbReference type="ARBA" id="ARBA00023015"/>
    </source>
</evidence>
<dbReference type="EMBL" id="BNAV01000002">
    <property type="protein sequence ID" value="GHF44737.1"/>
    <property type="molecule type" value="Genomic_DNA"/>
</dbReference>
<dbReference type="InterPro" id="IPR036388">
    <property type="entry name" value="WH-like_DNA-bd_sf"/>
</dbReference>
<evidence type="ECO:0000256" key="3">
    <source>
        <dbReference type="ARBA" id="ARBA00023163"/>
    </source>
</evidence>
<proteinExistence type="predicted"/>
<organism evidence="5 6">
    <name type="scientific">Amycolatopsis bartoniae</name>
    <dbReference type="NCBI Taxonomy" id="941986"/>
    <lineage>
        <taxon>Bacteria</taxon>
        <taxon>Bacillati</taxon>
        <taxon>Actinomycetota</taxon>
        <taxon>Actinomycetes</taxon>
        <taxon>Pseudonocardiales</taxon>
        <taxon>Pseudonocardiaceae</taxon>
        <taxon>Amycolatopsis</taxon>
    </lineage>
</organism>
<dbReference type="AlphaFoldDB" id="A0A8H9IUI5"/>
<comment type="caution">
    <text evidence="5">The sequence shown here is derived from an EMBL/GenBank/DDBJ whole genome shotgun (WGS) entry which is preliminary data.</text>
</comment>
<evidence type="ECO:0000313" key="5">
    <source>
        <dbReference type="EMBL" id="GHF44737.1"/>
    </source>
</evidence>
<dbReference type="PRINTS" id="PR00038">
    <property type="entry name" value="HTHLUXR"/>
</dbReference>
<keyword evidence="6" id="KW-1185">Reference proteome</keyword>
<dbReference type="Pfam" id="PF00196">
    <property type="entry name" value="GerE"/>
    <property type="match status" value="1"/>
</dbReference>